<reference evidence="22" key="2">
    <citation type="submission" date="2013-04" db="UniProtKB">
        <authorList>
            <consortium name="EnsemblPlants"/>
        </authorList>
    </citation>
    <scope>IDENTIFICATION</scope>
</reference>
<dbReference type="OrthoDB" id="663146at2759"/>
<dbReference type="InterPro" id="IPR000719">
    <property type="entry name" value="Prot_kinase_dom"/>
</dbReference>
<accession>J3M1F2</accession>
<dbReference type="FunFam" id="3.80.10.10:FF:000298">
    <property type="entry name" value="Putative LRR receptor-like serine/threonine-protein kinase"/>
    <property type="match status" value="1"/>
</dbReference>
<dbReference type="InterPro" id="IPR055414">
    <property type="entry name" value="LRR_R13L4/SHOC2-like"/>
</dbReference>
<dbReference type="FunFam" id="2.60.120.430:FF:000002">
    <property type="entry name" value="Leucine-rich repeat receptor-like protein kinase"/>
    <property type="match status" value="1"/>
</dbReference>
<evidence type="ECO:0000256" key="11">
    <source>
        <dbReference type="ARBA" id="ARBA00022777"/>
    </source>
</evidence>
<evidence type="ECO:0000256" key="19">
    <source>
        <dbReference type="SAM" id="Phobius"/>
    </source>
</evidence>
<dbReference type="AlphaFoldDB" id="J3M1F2"/>
<dbReference type="Gene3D" id="3.80.10.10">
    <property type="entry name" value="Ribonuclease Inhibitor"/>
    <property type="match status" value="2"/>
</dbReference>
<sequence length="1021" mass="111211">MKKVSQLLHGALLLLLAAAAAVQAQQAARTRTDPTEAAALNAVFAKLEQQAASSWNISGDPCTGAAKDGTPIEDTSFNPAITCDCTFQNNTICRVTKLKIFGLDVSGQIPQELRNLTRLTYLNLGQNILTGSLPSFIGELTNMQNMTFRINSLSGPIPKELGNLTNLVSLGLGSNRFNGSLPSELGNLDKLQELYIDSAGLSGPLPSSFSKLTRMQTLWASDNDFTGQIPDYIGSWNLTDLRFQGNSFQGPLPATLSNLAQLSILRIGDIENGSSTSLAFIGNMTSLSSLILRNCRISDNLASIDFSKFASLNLLDLSFNNITGQIPATLLGLNSLNSLFLGNNSLSGSLPSSKGPLLTTLDFSYNQLAGIFPPWASEKNLQLNLVANNFVIDTSNNSVLPSGLACLQRNTPCFLGSPQSSSFAVNSGSSRLISGSDNLRYQTDDVSLGAASYYVTGSLTWGVSNVGKFMDAPNGSYIIYSSRQFQNTLDSELFQTSRMSASSLRYYGIGLENGNYTVNLQFAEFGIEDTQSWKSLGRRVFDIYVQGELKEKNFDIRKTAGDKSYTVVRKPYKVPVTKNFIEIHLFWAGKGTCCIPTQGYYGPTISALSITPDFAPTVGTAAQQNKSTSKSGVIVGVIVGVTVLGLVALVGIFMWRQKRRKLSLEQQELYSIVGRPNVFSYGELRSATENFSSSNRLGEGGYGAVYKGKLTDGRVVAVKQLSQTSHQGKKQFATEIETISRVQHRNLVKLYGCCLEGNNPLLVYEYMENGSLDKALFGTDNLNINWPARFEICLGIARGLAYLHEESSIRVVHRDIKASNVLLDANLNPKISDFGLAKLYDDKKTHVSTKVAGTFGYLAPEYAMRGHMTEKVDVFAFGVVLLETLAGRPNYDDTLEEDKIYIFEWAWELYENDNPLGIVDPRLSEFNRSEVLRAIHVALLCTQGSPHQRPPMSRVVSMLTGDTEVADVLTKPSYITEWQIKGGNTSFANSAVGGPSGSVLPGPTSQQHSSPFLNSIIQEGR</sequence>
<dbReference type="Pfam" id="PF11721">
    <property type="entry name" value="Malectin"/>
    <property type="match status" value="1"/>
</dbReference>
<evidence type="ECO:0000313" key="23">
    <source>
        <dbReference type="Proteomes" id="UP000006038"/>
    </source>
</evidence>
<dbReference type="GO" id="GO:0005524">
    <property type="term" value="F:ATP binding"/>
    <property type="evidence" value="ECO:0007669"/>
    <property type="project" value="UniProtKB-UniRule"/>
</dbReference>
<evidence type="ECO:0000313" key="22">
    <source>
        <dbReference type="EnsemblPlants" id="OB04G32270.1"/>
    </source>
</evidence>
<reference evidence="22" key="1">
    <citation type="journal article" date="2013" name="Nat. Commun.">
        <title>Whole-genome sequencing of Oryza brachyantha reveals mechanisms underlying Oryza genome evolution.</title>
        <authorList>
            <person name="Chen J."/>
            <person name="Huang Q."/>
            <person name="Gao D."/>
            <person name="Wang J."/>
            <person name="Lang Y."/>
            <person name="Liu T."/>
            <person name="Li B."/>
            <person name="Bai Z."/>
            <person name="Luis Goicoechea J."/>
            <person name="Liang C."/>
            <person name="Chen C."/>
            <person name="Zhang W."/>
            <person name="Sun S."/>
            <person name="Liao Y."/>
            <person name="Zhang X."/>
            <person name="Yang L."/>
            <person name="Song C."/>
            <person name="Wang M."/>
            <person name="Shi J."/>
            <person name="Liu G."/>
            <person name="Liu J."/>
            <person name="Zhou H."/>
            <person name="Zhou W."/>
            <person name="Yu Q."/>
            <person name="An N."/>
            <person name="Chen Y."/>
            <person name="Cai Q."/>
            <person name="Wang B."/>
            <person name="Liu B."/>
            <person name="Min J."/>
            <person name="Huang Y."/>
            <person name="Wu H."/>
            <person name="Li Z."/>
            <person name="Zhang Y."/>
            <person name="Yin Y."/>
            <person name="Song W."/>
            <person name="Jiang J."/>
            <person name="Jackson S.A."/>
            <person name="Wing R.A."/>
            <person name="Wang J."/>
            <person name="Chen M."/>
        </authorList>
    </citation>
    <scope>NUCLEOTIDE SEQUENCE [LARGE SCALE GENOMIC DNA]</scope>
    <source>
        <strain evidence="22">cv. IRGC 101232</strain>
    </source>
</reference>
<feature type="chain" id="PRO_5003773255" description="non-specific serine/threonine protein kinase" evidence="20">
    <location>
        <begin position="25"/>
        <end position="1021"/>
    </location>
</feature>
<keyword evidence="23" id="KW-1185">Reference proteome</keyword>
<keyword evidence="12 17" id="KW-0067">ATP-binding</keyword>
<feature type="domain" description="Protein kinase" evidence="21">
    <location>
        <begin position="691"/>
        <end position="965"/>
    </location>
</feature>
<comment type="subcellular location">
    <subcellularLocation>
        <location evidence="1">Cell membrane</location>
        <topology evidence="1">Single-pass membrane protein</topology>
    </subcellularLocation>
</comment>
<evidence type="ECO:0000256" key="5">
    <source>
        <dbReference type="ARBA" id="ARBA00022614"/>
    </source>
</evidence>
<dbReference type="EnsemblPlants" id="OB04G32270.1">
    <property type="protein sequence ID" value="OB04G32270.1"/>
    <property type="gene ID" value="OB04G32270"/>
</dbReference>
<dbReference type="FunFam" id="3.80.10.10:FF:000497">
    <property type="entry name" value="Leucine-rich repeat transmembrane protein kinase"/>
    <property type="match status" value="1"/>
</dbReference>
<dbReference type="FunFam" id="1.10.510.10:FF:000044">
    <property type="entry name" value="Putative LRR receptor-like serine/threonine-protein kinase"/>
    <property type="match status" value="1"/>
</dbReference>
<evidence type="ECO:0000256" key="7">
    <source>
        <dbReference type="ARBA" id="ARBA00022692"/>
    </source>
</evidence>
<dbReference type="Pfam" id="PF00560">
    <property type="entry name" value="LRR_1"/>
    <property type="match status" value="1"/>
</dbReference>
<dbReference type="GO" id="GO:0005886">
    <property type="term" value="C:plasma membrane"/>
    <property type="evidence" value="ECO:0007669"/>
    <property type="project" value="UniProtKB-SubCell"/>
</dbReference>
<dbReference type="HOGENOM" id="CLU_000288_114_1_1"/>
<evidence type="ECO:0000256" key="3">
    <source>
        <dbReference type="ARBA" id="ARBA00022527"/>
    </source>
</evidence>
<keyword evidence="11" id="KW-0418">Kinase</keyword>
<gene>
    <name evidence="22" type="primary">LOC102716409</name>
</gene>
<dbReference type="GO" id="GO:0004674">
    <property type="term" value="F:protein serine/threonine kinase activity"/>
    <property type="evidence" value="ECO:0007669"/>
    <property type="project" value="UniProtKB-KW"/>
</dbReference>
<evidence type="ECO:0000259" key="21">
    <source>
        <dbReference type="PROSITE" id="PS50011"/>
    </source>
</evidence>
<evidence type="ECO:0000256" key="20">
    <source>
        <dbReference type="SAM" id="SignalP"/>
    </source>
</evidence>
<dbReference type="PANTHER" id="PTHR48006">
    <property type="entry name" value="LEUCINE-RICH REPEAT-CONTAINING PROTEIN DDB_G0281931-RELATED"/>
    <property type="match status" value="1"/>
</dbReference>
<dbReference type="KEGG" id="obr:102716409"/>
<feature type="signal peptide" evidence="20">
    <location>
        <begin position="1"/>
        <end position="24"/>
    </location>
</feature>
<dbReference type="Gene3D" id="2.60.120.430">
    <property type="entry name" value="Galactose-binding lectin"/>
    <property type="match status" value="1"/>
</dbReference>
<feature type="transmembrane region" description="Helical" evidence="19">
    <location>
        <begin position="633"/>
        <end position="655"/>
    </location>
</feature>
<keyword evidence="8 20" id="KW-0732">Signal</keyword>
<feature type="binding site" evidence="17">
    <location>
        <position position="719"/>
    </location>
    <ligand>
        <name>ATP</name>
        <dbReference type="ChEBI" id="CHEBI:30616"/>
    </ligand>
</feature>
<dbReference type="Gene3D" id="3.30.200.20">
    <property type="entry name" value="Phosphorylase Kinase, domain 1"/>
    <property type="match status" value="1"/>
</dbReference>
<dbReference type="Gramene" id="OB04G32270.1">
    <property type="protein sequence ID" value="OB04G32270.1"/>
    <property type="gene ID" value="OB04G32270"/>
</dbReference>
<dbReference type="InterPro" id="IPR021720">
    <property type="entry name" value="Malectin_dom"/>
</dbReference>
<dbReference type="SUPFAM" id="SSF56112">
    <property type="entry name" value="Protein kinase-like (PK-like)"/>
    <property type="match status" value="1"/>
</dbReference>
<evidence type="ECO:0000256" key="1">
    <source>
        <dbReference type="ARBA" id="ARBA00004162"/>
    </source>
</evidence>
<evidence type="ECO:0000256" key="14">
    <source>
        <dbReference type="ARBA" id="ARBA00023136"/>
    </source>
</evidence>
<evidence type="ECO:0000256" key="17">
    <source>
        <dbReference type="PROSITE-ProRule" id="PRU10141"/>
    </source>
</evidence>
<keyword evidence="7 19" id="KW-0812">Transmembrane</keyword>
<dbReference type="InterPro" id="IPR051824">
    <property type="entry name" value="LRR_Rcpt-Like_S/T_Kinase"/>
</dbReference>
<evidence type="ECO:0000256" key="18">
    <source>
        <dbReference type="SAM" id="MobiDB-lite"/>
    </source>
</evidence>
<dbReference type="SUPFAM" id="SSF52058">
    <property type="entry name" value="L domain-like"/>
    <property type="match status" value="1"/>
</dbReference>
<dbReference type="Pfam" id="PF07714">
    <property type="entry name" value="PK_Tyr_Ser-Thr"/>
    <property type="match status" value="1"/>
</dbReference>
<dbReference type="EC" id="2.7.11.1" evidence="2"/>
<dbReference type="InterPro" id="IPR017441">
    <property type="entry name" value="Protein_kinase_ATP_BS"/>
</dbReference>
<keyword evidence="15" id="KW-0675">Receptor</keyword>
<keyword evidence="14 19" id="KW-0472">Membrane</keyword>
<feature type="compositionally biased region" description="Low complexity" evidence="18">
    <location>
        <begin position="992"/>
        <end position="1005"/>
    </location>
</feature>
<name>J3M1F2_ORYBR</name>
<dbReference type="OMA" id="NGSTICR"/>
<dbReference type="SMART" id="SM00220">
    <property type="entry name" value="S_TKc"/>
    <property type="match status" value="1"/>
</dbReference>
<evidence type="ECO:0000256" key="4">
    <source>
        <dbReference type="ARBA" id="ARBA00022553"/>
    </source>
</evidence>
<keyword evidence="9" id="KW-0677">Repeat</keyword>
<dbReference type="PANTHER" id="PTHR48006:SF41">
    <property type="entry name" value="OS04G0616500 PROTEIN"/>
    <property type="match status" value="1"/>
</dbReference>
<dbReference type="eggNOG" id="ENOG502QUW9">
    <property type="taxonomic scope" value="Eukaryota"/>
</dbReference>
<keyword evidence="16" id="KW-0325">Glycoprotein</keyword>
<proteinExistence type="predicted"/>
<dbReference type="FunFam" id="3.30.200.20:FF:000140">
    <property type="entry name" value="Leucine-rich repeat receptor-like protein kinase"/>
    <property type="match status" value="1"/>
</dbReference>
<dbReference type="PROSITE" id="PS00108">
    <property type="entry name" value="PROTEIN_KINASE_ST"/>
    <property type="match status" value="1"/>
</dbReference>
<evidence type="ECO:0000256" key="12">
    <source>
        <dbReference type="ARBA" id="ARBA00022840"/>
    </source>
</evidence>
<keyword evidence="10 17" id="KW-0547">Nucleotide-binding</keyword>
<evidence type="ECO:0000256" key="13">
    <source>
        <dbReference type="ARBA" id="ARBA00022989"/>
    </source>
</evidence>
<keyword evidence="5" id="KW-0433">Leucine-rich repeat</keyword>
<dbReference type="Gene3D" id="1.10.510.10">
    <property type="entry name" value="Transferase(Phosphotransferase) domain 1"/>
    <property type="match status" value="1"/>
</dbReference>
<keyword evidence="13 19" id="KW-1133">Transmembrane helix</keyword>
<evidence type="ECO:0000256" key="10">
    <source>
        <dbReference type="ARBA" id="ARBA00022741"/>
    </source>
</evidence>
<protein>
    <recommendedName>
        <fullName evidence="2">non-specific serine/threonine protein kinase</fullName>
        <ecNumber evidence="2">2.7.11.1</ecNumber>
    </recommendedName>
</protein>
<keyword evidence="4" id="KW-0597">Phosphoprotein</keyword>
<evidence type="ECO:0000256" key="9">
    <source>
        <dbReference type="ARBA" id="ARBA00022737"/>
    </source>
</evidence>
<dbReference type="GeneID" id="102716409"/>
<evidence type="ECO:0000256" key="15">
    <source>
        <dbReference type="ARBA" id="ARBA00023170"/>
    </source>
</evidence>
<evidence type="ECO:0000256" key="2">
    <source>
        <dbReference type="ARBA" id="ARBA00012513"/>
    </source>
</evidence>
<dbReference type="Proteomes" id="UP000006038">
    <property type="component" value="Chromosome 4"/>
</dbReference>
<evidence type="ECO:0000256" key="8">
    <source>
        <dbReference type="ARBA" id="ARBA00022729"/>
    </source>
</evidence>
<organism evidence="22">
    <name type="scientific">Oryza brachyantha</name>
    <name type="common">malo sina</name>
    <dbReference type="NCBI Taxonomy" id="4533"/>
    <lineage>
        <taxon>Eukaryota</taxon>
        <taxon>Viridiplantae</taxon>
        <taxon>Streptophyta</taxon>
        <taxon>Embryophyta</taxon>
        <taxon>Tracheophyta</taxon>
        <taxon>Spermatophyta</taxon>
        <taxon>Magnoliopsida</taxon>
        <taxon>Liliopsida</taxon>
        <taxon>Poales</taxon>
        <taxon>Poaceae</taxon>
        <taxon>BOP clade</taxon>
        <taxon>Oryzoideae</taxon>
        <taxon>Oryzeae</taxon>
        <taxon>Oryzinae</taxon>
        <taxon>Oryza</taxon>
    </lineage>
</organism>
<evidence type="ECO:0000256" key="6">
    <source>
        <dbReference type="ARBA" id="ARBA00022679"/>
    </source>
</evidence>
<dbReference type="PROSITE" id="PS50011">
    <property type="entry name" value="PROTEIN_KINASE_DOM"/>
    <property type="match status" value="1"/>
</dbReference>
<dbReference type="PROSITE" id="PS00107">
    <property type="entry name" value="PROTEIN_KINASE_ATP"/>
    <property type="match status" value="1"/>
</dbReference>
<dbReference type="CDD" id="cd14066">
    <property type="entry name" value="STKc_IRAK"/>
    <property type="match status" value="1"/>
</dbReference>
<dbReference type="InterPro" id="IPR001611">
    <property type="entry name" value="Leu-rich_rpt"/>
</dbReference>
<keyword evidence="3" id="KW-0723">Serine/threonine-protein kinase</keyword>
<dbReference type="Pfam" id="PF23598">
    <property type="entry name" value="LRR_14"/>
    <property type="match status" value="1"/>
</dbReference>
<dbReference type="InterPro" id="IPR011009">
    <property type="entry name" value="Kinase-like_dom_sf"/>
</dbReference>
<dbReference type="InterPro" id="IPR001245">
    <property type="entry name" value="Ser-Thr/Tyr_kinase_cat_dom"/>
</dbReference>
<dbReference type="InterPro" id="IPR008271">
    <property type="entry name" value="Ser/Thr_kinase_AS"/>
</dbReference>
<dbReference type="RefSeq" id="XP_006653769.1">
    <property type="nucleotide sequence ID" value="XM_006653706.3"/>
</dbReference>
<feature type="region of interest" description="Disordered" evidence="18">
    <location>
        <begin position="992"/>
        <end position="1013"/>
    </location>
</feature>
<keyword evidence="6" id="KW-0808">Transferase</keyword>
<dbReference type="InterPro" id="IPR032675">
    <property type="entry name" value="LRR_dom_sf"/>
</dbReference>
<evidence type="ECO:0000256" key="16">
    <source>
        <dbReference type="ARBA" id="ARBA00023180"/>
    </source>
</evidence>